<protein>
    <submittedName>
        <fullName evidence="4">Truncated ORF8 protein</fullName>
    </submittedName>
</protein>
<evidence type="ECO:0000313" key="4">
    <source>
        <dbReference type="EMBL" id="WMT59644.1"/>
    </source>
</evidence>
<dbReference type="EMBL" id="OR233325">
    <property type="protein sequence ID" value="WMT59633.1"/>
    <property type="molecule type" value="Genomic_RNA"/>
</dbReference>
<dbReference type="InterPro" id="IPR022722">
    <property type="entry name" value="ORF8_betacoronavirus"/>
</dbReference>
<proteinExistence type="predicted"/>
<evidence type="ECO:0000313" key="3">
    <source>
        <dbReference type="EMBL" id="WMT59633.1"/>
    </source>
</evidence>
<feature type="domain" description="SARS ORF8 Ig-like" evidence="2">
    <location>
        <begin position="19"/>
        <end position="33"/>
    </location>
</feature>
<evidence type="ECO:0000256" key="1">
    <source>
        <dbReference type="PROSITE-ProRule" id="PRU01309"/>
    </source>
</evidence>
<evidence type="ECO:0000259" key="2">
    <source>
        <dbReference type="PROSITE" id="PS51964"/>
    </source>
</evidence>
<dbReference type="Pfam" id="PF12093">
    <property type="entry name" value="bCoV_NS8"/>
    <property type="match status" value="1"/>
</dbReference>
<organism evidence="4">
    <name type="scientific">Horseshoe bat sarbecovirus</name>
    <dbReference type="NCBI Taxonomy" id="3068538"/>
    <lineage>
        <taxon>Viruses</taxon>
        <taxon>Riboviria</taxon>
        <taxon>Orthornavirae</taxon>
        <taxon>Pisuviricota</taxon>
        <taxon>Pisoniviricetes</taxon>
        <taxon>Nidovirales</taxon>
        <taxon>Cornidovirineae</taxon>
        <taxon>Coronaviridae</taxon>
        <taxon>Orthocoronavirinae</taxon>
        <taxon>Betacoronavirus</taxon>
        <taxon>Sarbecovirus</taxon>
    </lineage>
</organism>
<dbReference type="PROSITE" id="PS51964">
    <property type="entry name" value="SARS_ORF8_IG"/>
    <property type="match status" value="1"/>
</dbReference>
<accession>A0AA51XXE6</accession>
<comment type="caution">
    <text evidence="1">Lacks conserved residue(s) required for the propagation of feature annotation.</text>
</comment>
<reference evidence="4" key="1">
    <citation type="journal article" date="2023" name="Res Sq">
        <title>Phylogeographic evolution of horseshoe bat sarbecoviruses in Vietnam and implications for the origins of SARS-CoV and SARS-CoV-2.</title>
        <authorList>
            <person name="Hassanin A."/>
            <person name="Tu V."/>
            <person name="Goerfoel T."/>
            <person name="Ngon L."/>
            <person name="Pham P."/>
            <person name="Hang C."/>
            <person name="Tuan T."/>
            <person name="Prot M."/>
            <person name="Simon-Loriere E."/>
            <person name="Kemenesi G."/>
            <person name="Toth G."/>
            <person name="Moulin L."/>
            <person name="Wurtzer S."/>
        </authorList>
    </citation>
    <scope>NUCLEOTIDE SEQUENCE</scope>
    <source>
        <strain evidence="3">Ra22DB163</strain>
        <strain evidence="4">Ra22DB173</strain>
    </source>
</reference>
<sequence>MKLLIVFGLLTIVYGMHKECTIQECCENQPYIL</sequence>
<name>A0AA51XXE6_9BETC</name>
<gene>
    <name evidence="4" type="primary">ORF8</name>
</gene>
<dbReference type="InterPro" id="IPR046444">
    <property type="entry name" value="SARS_ORF8_IG"/>
</dbReference>
<dbReference type="EMBL" id="OR233326">
    <property type="protein sequence ID" value="WMT59644.1"/>
    <property type="molecule type" value="Genomic_RNA"/>
</dbReference>